<dbReference type="SUPFAM" id="SSF51120">
    <property type="entry name" value="beta-Roll"/>
    <property type="match status" value="2"/>
</dbReference>
<accession>A0ABW9VU48</accession>
<dbReference type="InterPro" id="IPR001343">
    <property type="entry name" value="Hemolysn_Ca-bd"/>
</dbReference>
<dbReference type="SUPFAM" id="SSF55486">
    <property type="entry name" value="Metalloproteases ('zincins'), catalytic domain"/>
    <property type="match status" value="1"/>
</dbReference>
<feature type="domain" description="Peptidase metallopeptidase" evidence="10">
    <location>
        <begin position="11"/>
        <end position="188"/>
    </location>
</feature>
<keyword evidence="5" id="KW-0645">Protease</keyword>
<protein>
    <submittedName>
        <fullName evidence="11">DUF4214 domain-containing protein</fullName>
    </submittedName>
</protein>
<evidence type="ECO:0000256" key="5">
    <source>
        <dbReference type="ARBA" id="ARBA00022670"/>
    </source>
</evidence>
<dbReference type="InterPro" id="IPR025282">
    <property type="entry name" value="DUF4214"/>
</dbReference>
<comment type="cofactor">
    <cofactor evidence="1">
        <name>Ca(2+)</name>
        <dbReference type="ChEBI" id="CHEBI:29108"/>
    </cofactor>
</comment>
<evidence type="ECO:0000256" key="9">
    <source>
        <dbReference type="ARBA" id="ARBA00022833"/>
    </source>
</evidence>
<evidence type="ECO:0000256" key="6">
    <source>
        <dbReference type="ARBA" id="ARBA00022723"/>
    </source>
</evidence>
<dbReference type="Gene3D" id="2.150.10.10">
    <property type="entry name" value="Serralysin-like metalloprotease, C-terminal"/>
    <property type="match status" value="1"/>
</dbReference>
<evidence type="ECO:0000256" key="8">
    <source>
        <dbReference type="ARBA" id="ARBA00022801"/>
    </source>
</evidence>
<proteinExistence type="inferred from homology"/>
<reference evidence="11 12" key="1">
    <citation type="submission" date="2019-12" db="EMBL/GenBank/DDBJ databases">
        <title>Novel species isolated from a subtropical stream in China.</title>
        <authorList>
            <person name="Lu H."/>
        </authorList>
    </citation>
    <scope>NUCLEOTIDE SEQUENCE [LARGE SCALE GENOMIC DNA]</scope>
    <source>
        <strain evidence="11 12">CY42W</strain>
    </source>
</reference>
<dbReference type="Proteomes" id="UP000642144">
    <property type="component" value="Unassembled WGS sequence"/>
</dbReference>
<keyword evidence="9" id="KW-0862">Zinc</keyword>
<sequence length="570" mass="59389">MSLTTGINAIDSLVYSSWNTKAGQPVSLTYSFLTSVPDGATMDDANGFAPMDAVQQQGVRQALATWAAVANITFQEVSTGGDIELGTNDQGQASSGYAYLPDGRNYTTSLYINNQDRYNFSFADGDFGISVLIHEIGHTLGLKHPGNYNSTGGDIDGPFLPAATDNIDYSQMSYNVGAGFKLNGNYGITPMLYDIQAMQYLYGANMSYHTGADTYSFSKDAALQCIWDAGGTDTFDFSACTGATVINLNAGTFSSTAPGYNNISIAYNVTIERAIAGSGGSTIYANAAGNVIIGGAGNDVIYEGAGNDQITGNGGSDTVVFSKSLASYSLFGTLGSLNVSGDGVDTLQGISRLQFSDTSIQLSNYSSLLVGTGANDVLTAGAGNQLVVGGTGLDTLQLTGSSANYSLSASGSTVTLIDTRANGATDLLTGVERLTFADGGLALDTAGTAGSIYRLYVAALNRAPDDAGMGFWLYSIDHGTPLQTIANDFAYSPEFMRTYGADSSDATFVTLLYSNVLHRAPDASGLQFWTDALTNHVPRAQVLLGFSESAEGVALIGQNMPVAISYSSYA</sequence>
<dbReference type="SMART" id="SM00235">
    <property type="entry name" value="ZnMc"/>
    <property type="match status" value="1"/>
</dbReference>
<dbReference type="Pfam" id="PF13946">
    <property type="entry name" value="DUF4214"/>
    <property type="match status" value="1"/>
</dbReference>
<comment type="subcellular location">
    <subcellularLocation>
        <location evidence="2">Secreted</location>
    </subcellularLocation>
</comment>
<dbReference type="Pfam" id="PF00353">
    <property type="entry name" value="HemolysinCabind"/>
    <property type="match status" value="2"/>
</dbReference>
<dbReference type="EMBL" id="WWCT01000001">
    <property type="protein sequence ID" value="MYN25152.1"/>
    <property type="molecule type" value="Genomic_DNA"/>
</dbReference>
<evidence type="ECO:0000313" key="12">
    <source>
        <dbReference type="Proteomes" id="UP000642144"/>
    </source>
</evidence>
<keyword evidence="8" id="KW-0378">Hydrolase</keyword>
<dbReference type="InterPro" id="IPR013858">
    <property type="entry name" value="Peptidase_M10B_C"/>
</dbReference>
<dbReference type="InterPro" id="IPR001818">
    <property type="entry name" value="Pept_M10_metallopeptidase"/>
</dbReference>
<evidence type="ECO:0000256" key="7">
    <source>
        <dbReference type="ARBA" id="ARBA00022737"/>
    </source>
</evidence>
<keyword evidence="7" id="KW-0677">Repeat</keyword>
<dbReference type="RefSeq" id="WP_161053275.1">
    <property type="nucleotide sequence ID" value="NZ_WWCT01000001.1"/>
</dbReference>
<dbReference type="InterPro" id="IPR006026">
    <property type="entry name" value="Peptidase_Metallo"/>
</dbReference>
<evidence type="ECO:0000256" key="2">
    <source>
        <dbReference type="ARBA" id="ARBA00004613"/>
    </source>
</evidence>
<keyword evidence="6" id="KW-0479">Metal-binding</keyword>
<evidence type="ECO:0000259" key="10">
    <source>
        <dbReference type="SMART" id="SM00235"/>
    </source>
</evidence>
<dbReference type="InterPro" id="IPR034033">
    <property type="entry name" value="Serralysin-like"/>
</dbReference>
<comment type="similarity">
    <text evidence="3">Belongs to the peptidase M10B family.</text>
</comment>
<dbReference type="Gene3D" id="1.10.3130.20">
    <property type="entry name" value="Phycobilisome linker domain"/>
    <property type="match status" value="1"/>
</dbReference>
<evidence type="ECO:0000256" key="3">
    <source>
        <dbReference type="ARBA" id="ARBA00009490"/>
    </source>
</evidence>
<dbReference type="Gene3D" id="3.40.390.10">
    <property type="entry name" value="Collagenase (Catalytic Domain)"/>
    <property type="match status" value="1"/>
</dbReference>
<dbReference type="CDD" id="cd04277">
    <property type="entry name" value="ZnMc_serralysin_like"/>
    <property type="match status" value="1"/>
</dbReference>
<name>A0ABW9VU48_9BURK</name>
<dbReference type="InterPro" id="IPR011049">
    <property type="entry name" value="Serralysin-like_metalloprot_C"/>
</dbReference>
<keyword evidence="12" id="KW-1185">Reference proteome</keyword>
<dbReference type="InterPro" id="IPR024079">
    <property type="entry name" value="MetalloPept_cat_dom_sf"/>
</dbReference>
<dbReference type="Pfam" id="PF00413">
    <property type="entry name" value="Peptidase_M10"/>
    <property type="match status" value="1"/>
</dbReference>
<evidence type="ECO:0000313" key="11">
    <source>
        <dbReference type="EMBL" id="MYN25152.1"/>
    </source>
</evidence>
<evidence type="ECO:0000256" key="1">
    <source>
        <dbReference type="ARBA" id="ARBA00001913"/>
    </source>
</evidence>
<organism evidence="11 12">
    <name type="scientific">Duganella levis</name>
    <dbReference type="NCBI Taxonomy" id="2692169"/>
    <lineage>
        <taxon>Bacteria</taxon>
        <taxon>Pseudomonadati</taxon>
        <taxon>Pseudomonadota</taxon>
        <taxon>Betaproteobacteria</taxon>
        <taxon>Burkholderiales</taxon>
        <taxon>Oxalobacteraceae</taxon>
        <taxon>Telluria group</taxon>
        <taxon>Duganella</taxon>
    </lineage>
</organism>
<comment type="caution">
    <text evidence="11">The sequence shown here is derived from an EMBL/GenBank/DDBJ whole genome shotgun (WGS) entry which is preliminary data.</text>
</comment>
<dbReference type="InterPro" id="IPR038255">
    <property type="entry name" value="PBS_linker_sf"/>
</dbReference>
<dbReference type="Pfam" id="PF08548">
    <property type="entry name" value="Peptidase_M10_C"/>
    <property type="match status" value="1"/>
</dbReference>
<dbReference type="PRINTS" id="PR00313">
    <property type="entry name" value="CABNDNGRPT"/>
</dbReference>
<keyword evidence="4" id="KW-0964">Secreted</keyword>
<evidence type="ECO:0000256" key="4">
    <source>
        <dbReference type="ARBA" id="ARBA00022525"/>
    </source>
</evidence>
<gene>
    <name evidence="11" type="ORF">GTP69_01890</name>
</gene>